<accession>A0A1S9DST9</accession>
<proteinExistence type="predicted"/>
<organism evidence="1 2">
    <name type="scientific">Aspergillus oryzae</name>
    <name type="common">Yellow koji mold</name>
    <dbReference type="NCBI Taxonomy" id="5062"/>
    <lineage>
        <taxon>Eukaryota</taxon>
        <taxon>Fungi</taxon>
        <taxon>Dikarya</taxon>
        <taxon>Ascomycota</taxon>
        <taxon>Pezizomycotina</taxon>
        <taxon>Eurotiomycetes</taxon>
        <taxon>Eurotiomycetidae</taxon>
        <taxon>Eurotiales</taxon>
        <taxon>Aspergillaceae</taxon>
        <taxon>Aspergillus</taxon>
        <taxon>Aspergillus subgen. Circumdati</taxon>
    </lineage>
</organism>
<dbReference type="OrthoDB" id="10262413at2759"/>
<reference evidence="1 2" key="1">
    <citation type="submission" date="2016-10" db="EMBL/GenBank/DDBJ databases">
        <title>Genome sequencing of Aspergillus oryzae BCC7051.</title>
        <authorList>
            <person name="Thammarongtham C."/>
            <person name="Vorapreeda T."/>
            <person name="Nookaew I."/>
            <person name="Srisuk T."/>
            <person name="Land M."/>
            <person name="Jeennor S."/>
            <person name="Laoteng K."/>
        </authorList>
    </citation>
    <scope>NUCLEOTIDE SEQUENCE [LARGE SCALE GENOMIC DNA]</scope>
    <source>
        <strain evidence="1 2">BCC7051</strain>
    </source>
</reference>
<dbReference type="GO" id="GO:0005737">
    <property type="term" value="C:cytoplasm"/>
    <property type="evidence" value="ECO:0007669"/>
    <property type="project" value="TreeGrafter"/>
</dbReference>
<dbReference type="AlphaFoldDB" id="A0A1S9DST9"/>
<dbReference type="PANTHER" id="PTHR48079:SF6">
    <property type="entry name" value="NAD(P)-BINDING DOMAIN-CONTAINING PROTEIN-RELATED"/>
    <property type="match status" value="1"/>
</dbReference>
<dbReference type="Gene3D" id="3.40.50.720">
    <property type="entry name" value="NAD(P)-binding Rossmann-like Domain"/>
    <property type="match status" value="1"/>
</dbReference>
<name>A0A1S9DST9_ASPOZ</name>
<dbReference type="VEuPathDB" id="FungiDB:AO090001000136"/>
<dbReference type="EMBL" id="MKZY01000003">
    <property type="protein sequence ID" value="OOO12168.1"/>
    <property type="molecule type" value="Genomic_DNA"/>
</dbReference>
<evidence type="ECO:0000313" key="1">
    <source>
        <dbReference type="EMBL" id="OOO12168.1"/>
    </source>
</evidence>
<dbReference type="InterPro" id="IPR036291">
    <property type="entry name" value="NAD(P)-bd_dom_sf"/>
</dbReference>
<dbReference type="SUPFAM" id="SSF51735">
    <property type="entry name" value="NAD(P)-binding Rossmann-fold domains"/>
    <property type="match status" value="1"/>
</dbReference>
<sequence>MIHNILLTGSSGYLGGTLLARLKRADLPPYGKVYALVRSEKQARCVQEYGAEPLFCDVDDHVQITTAIVDREISVIYFLIDAYNQTRQQVMIRALGKVKERTGKIVHFVHTTGAKQFSRHGGVQHDRPLLDTDPMLYDIQKSAAPPYKWFARGLRTNVAVIDTAEENGVRGYILAPCIVYGEGEGFGNRTSIQDVAVVKAAKKTGRVYKVDLDDPIWPVCHVSDNAALYLQILRQILLGSDIGYNKDGFFLAASGSIAWNDIYDAFAKALARRGVVDDSTVEQADETALKGMAEALGVDPSIVPFQVGGKCTFTAVHGKQIGWQPQYPPEHILEAADAEVELILKSLELDS</sequence>
<dbReference type="InterPro" id="IPR051783">
    <property type="entry name" value="NAD(P)-dependent_oxidoreduct"/>
</dbReference>
<dbReference type="Proteomes" id="UP000190312">
    <property type="component" value="Unassembled WGS sequence"/>
</dbReference>
<dbReference type="GO" id="GO:0004029">
    <property type="term" value="F:aldehyde dehydrogenase (NAD+) activity"/>
    <property type="evidence" value="ECO:0007669"/>
    <property type="project" value="TreeGrafter"/>
</dbReference>
<gene>
    <name evidence="1" type="ORF">OAory_01086380</name>
</gene>
<evidence type="ECO:0000313" key="2">
    <source>
        <dbReference type="Proteomes" id="UP000190312"/>
    </source>
</evidence>
<protein>
    <submittedName>
        <fullName evidence="1">NAD-dependent epimerase/dehydratase</fullName>
    </submittedName>
</protein>
<comment type="caution">
    <text evidence="1">The sequence shown here is derived from an EMBL/GenBank/DDBJ whole genome shotgun (WGS) entry which is preliminary data.</text>
</comment>
<dbReference type="PANTHER" id="PTHR48079">
    <property type="entry name" value="PROTEIN YEEZ"/>
    <property type="match status" value="1"/>
</dbReference>